<dbReference type="Gene3D" id="3.40.30.10">
    <property type="entry name" value="Glutaredoxin"/>
    <property type="match status" value="2"/>
</dbReference>
<keyword evidence="2" id="KW-0575">Peroxidase</keyword>
<accession>A0A0V0QGB2</accession>
<dbReference type="Pfam" id="PF00255">
    <property type="entry name" value="GSHPx"/>
    <property type="match status" value="1"/>
</dbReference>
<dbReference type="EMBL" id="LDAU01000171">
    <property type="protein sequence ID" value="KRX01299.1"/>
    <property type="molecule type" value="Genomic_DNA"/>
</dbReference>
<comment type="caution">
    <text evidence="5">The sequence shown here is derived from an EMBL/GenBank/DDBJ whole genome shotgun (WGS) entry which is preliminary data.</text>
</comment>
<evidence type="ECO:0000313" key="6">
    <source>
        <dbReference type="Proteomes" id="UP000054937"/>
    </source>
</evidence>
<evidence type="ECO:0000256" key="4">
    <source>
        <dbReference type="SAM" id="MobiDB-lite"/>
    </source>
</evidence>
<feature type="region of interest" description="Disordered" evidence="4">
    <location>
        <begin position="90"/>
        <end position="116"/>
    </location>
</feature>
<dbReference type="SUPFAM" id="SSF52833">
    <property type="entry name" value="Thioredoxin-like"/>
    <property type="match status" value="1"/>
</dbReference>
<evidence type="ECO:0000256" key="1">
    <source>
        <dbReference type="ARBA" id="ARBA00006926"/>
    </source>
</evidence>
<sequence length="233" mass="27326">MGNSGIKKLFFPGEYVETKYKNFYELEGIDLDLNKQNFHQFEKKIILCTNVSSRGSMAKEQFQNLEKIQQEGNQYYKAALESHMDILKNQQNDKNKQKNSKNQKNSSNKDSDNQQIPGFNNNGFEILCFPSNQFYNEPGTFSNLKQIYLLNDSYRNLRFFGKVELNGQYASPIFKFLKRNSILYDYRSLSAEPIVEDFSKFLIDQNGQVIKYYRNDVSASQITKDYNKVQQIH</sequence>
<evidence type="ECO:0000313" key="5">
    <source>
        <dbReference type="EMBL" id="KRX01299.1"/>
    </source>
</evidence>
<dbReference type="OrthoDB" id="446890at2759"/>
<keyword evidence="6" id="KW-1185">Reference proteome</keyword>
<gene>
    <name evidence="5" type="ORF">PPERSA_11746</name>
</gene>
<proteinExistence type="inferred from homology"/>
<dbReference type="InterPro" id="IPR000889">
    <property type="entry name" value="Glutathione_peroxidase"/>
</dbReference>
<dbReference type="PANTHER" id="PTHR11592:SF78">
    <property type="entry name" value="GLUTATHIONE PEROXIDASE"/>
    <property type="match status" value="1"/>
</dbReference>
<dbReference type="AlphaFoldDB" id="A0A0V0QGB2"/>
<evidence type="ECO:0000256" key="3">
    <source>
        <dbReference type="ARBA" id="ARBA00023002"/>
    </source>
</evidence>
<dbReference type="GO" id="GO:0006979">
    <property type="term" value="P:response to oxidative stress"/>
    <property type="evidence" value="ECO:0007669"/>
    <property type="project" value="InterPro"/>
</dbReference>
<dbReference type="OMA" id="FNGQFTH"/>
<evidence type="ECO:0000256" key="2">
    <source>
        <dbReference type="ARBA" id="ARBA00022559"/>
    </source>
</evidence>
<protein>
    <submittedName>
        <fullName evidence="5">Thioredoxin-like fold</fullName>
    </submittedName>
</protein>
<reference evidence="5 6" key="1">
    <citation type="journal article" date="2015" name="Sci. Rep.">
        <title>Genome of the facultative scuticociliatosis pathogen Pseudocohnilembus persalinus provides insight into its virulence through horizontal gene transfer.</title>
        <authorList>
            <person name="Xiong J."/>
            <person name="Wang G."/>
            <person name="Cheng J."/>
            <person name="Tian M."/>
            <person name="Pan X."/>
            <person name="Warren A."/>
            <person name="Jiang C."/>
            <person name="Yuan D."/>
            <person name="Miao W."/>
        </authorList>
    </citation>
    <scope>NUCLEOTIDE SEQUENCE [LARGE SCALE GENOMIC DNA]</scope>
    <source>
        <strain evidence="5">36N120E</strain>
    </source>
</reference>
<comment type="similarity">
    <text evidence="1">Belongs to the glutathione peroxidase family.</text>
</comment>
<organism evidence="5 6">
    <name type="scientific">Pseudocohnilembus persalinus</name>
    <name type="common">Ciliate</name>
    <dbReference type="NCBI Taxonomy" id="266149"/>
    <lineage>
        <taxon>Eukaryota</taxon>
        <taxon>Sar</taxon>
        <taxon>Alveolata</taxon>
        <taxon>Ciliophora</taxon>
        <taxon>Intramacronucleata</taxon>
        <taxon>Oligohymenophorea</taxon>
        <taxon>Scuticociliatia</taxon>
        <taxon>Philasterida</taxon>
        <taxon>Pseudocohnilembidae</taxon>
        <taxon>Pseudocohnilembus</taxon>
    </lineage>
</organism>
<dbReference type="PIRSF" id="PIRSF000303">
    <property type="entry name" value="Glutathion_perox"/>
    <property type="match status" value="1"/>
</dbReference>
<dbReference type="PANTHER" id="PTHR11592">
    <property type="entry name" value="GLUTATHIONE PEROXIDASE"/>
    <property type="match status" value="1"/>
</dbReference>
<dbReference type="InParanoid" id="A0A0V0QGB2"/>
<dbReference type="GO" id="GO:0004601">
    <property type="term" value="F:peroxidase activity"/>
    <property type="evidence" value="ECO:0007669"/>
    <property type="project" value="UniProtKB-KW"/>
</dbReference>
<dbReference type="PROSITE" id="PS51355">
    <property type="entry name" value="GLUTATHIONE_PEROXID_3"/>
    <property type="match status" value="1"/>
</dbReference>
<dbReference type="InterPro" id="IPR036249">
    <property type="entry name" value="Thioredoxin-like_sf"/>
</dbReference>
<dbReference type="Proteomes" id="UP000054937">
    <property type="component" value="Unassembled WGS sequence"/>
</dbReference>
<keyword evidence="3" id="KW-0560">Oxidoreductase</keyword>
<name>A0A0V0QGB2_PSEPJ</name>